<dbReference type="OrthoDB" id="9808281at2"/>
<evidence type="ECO:0000256" key="2">
    <source>
        <dbReference type="ARBA" id="ARBA00022679"/>
    </source>
</evidence>
<accession>A0A2P7B5U2</accession>
<evidence type="ECO:0000313" key="6">
    <source>
        <dbReference type="Proteomes" id="UP000241764"/>
    </source>
</evidence>
<keyword evidence="2" id="KW-0808">Transferase</keyword>
<dbReference type="InterPro" id="IPR055066">
    <property type="entry name" value="AASDHPPT_N"/>
</dbReference>
<dbReference type="InterPro" id="IPR050559">
    <property type="entry name" value="P-Pant_transferase_sf"/>
</dbReference>
<dbReference type="InterPro" id="IPR037143">
    <property type="entry name" value="4-PPantetheinyl_Trfase_dom_sf"/>
</dbReference>
<sequence>MLPCEPLAGLPDIPAAKFDPQVLYVDIWWWPYSAKVDWEKVHSKLTLNEQRRATAFHFDKDATAFMAGRYLQRFVLSKYTSVPRMDLDIVAGVHGKPHLANAGMAFNLTNTEGLAAIAISSTAKTLGIDAEPIGTAIETQAALLFCAPAELEIISALQGSERQLLLLSYWTLKESHLKAMGTGLIGAPDQLNVQLDRMTNSIRIDNALPSDDSHWHHRLLHAPCGHLIALSVQSDQTELVVRQQKLPDPV</sequence>
<organism evidence="5 6">
    <name type="scientific">Phyllobacterium sophorae</name>
    <dbReference type="NCBI Taxonomy" id="1520277"/>
    <lineage>
        <taxon>Bacteria</taxon>
        <taxon>Pseudomonadati</taxon>
        <taxon>Pseudomonadota</taxon>
        <taxon>Alphaproteobacteria</taxon>
        <taxon>Hyphomicrobiales</taxon>
        <taxon>Phyllobacteriaceae</taxon>
        <taxon>Phyllobacterium</taxon>
    </lineage>
</organism>
<protein>
    <submittedName>
        <fullName evidence="5">Uncharacterized protein</fullName>
    </submittedName>
</protein>
<comment type="similarity">
    <text evidence="1">Belongs to the P-Pant transferase superfamily. Gsp/Sfp/HetI/AcpT family.</text>
</comment>
<dbReference type="PANTHER" id="PTHR12215">
    <property type="entry name" value="PHOSPHOPANTETHEINE TRANSFERASE"/>
    <property type="match status" value="1"/>
</dbReference>
<feature type="domain" description="4'-phosphopantetheinyl transferase N-terminal" evidence="4">
    <location>
        <begin position="35"/>
        <end position="111"/>
    </location>
</feature>
<proteinExistence type="inferred from homology"/>
<dbReference type="AlphaFoldDB" id="A0A2P7B5U2"/>
<evidence type="ECO:0000259" key="3">
    <source>
        <dbReference type="Pfam" id="PF01648"/>
    </source>
</evidence>
<reference evidence="6" key="1">
    <citation type="submission" date="2017-11" db="EMBL/GenBank/DDBJ databases">
        <authorList>
            <person name="Kuznetsova I."/>
            <person name="Sazanova A."/>
            <person name="Chirak E."/>
            <person name="Safronova V."/>
            <person name="Willems A."/>
        </authorList>
    </citation>
    <scope>NUCLEOTIDE SEQUENCE [LARGE SCALE GENOMIC DNA]</scope>
    <source>
        <strain evidence="6">CCBAU 03422</strain>
    </source>
</reference>
<dbReference type="Pfam" id="PF01648">
    <property type="entry name" value="ACPS"/>
    <property type="match status" value="1"/>
</dbReference>
<dbReference type="EMBL" id="PGGM01000011">
    <property type="protein sequence ID" value="PSH61790.1"/>
    <property type="molecule type" value="Genomic_DNA"/>
</dbReference>
<dbReference type="GO" id="GO:0019878">
    <property type="term" value="P:lysine biosynthetic process via aminoadipic acid"/>
    <property type="evidence" value="ECO:0007669"/>
    <property type="project" value="TreeGrafter"/>
</dbReference>
<dbReference type="SUPFAM" id="SSF56214">
    <property type="entry name" value="4'-phosphopantetheinyl transferase"/>
    <property type="match status" value="2"/>
</dbReference>
<dbReference type="GO" id="GO:0000287">
    <property type="term" value="F:magnesium ion binding"/>
    <property type="evidence" value="ECO:0007669"/>
    <property type="project" value="InterPro"/>
</dbReference>
<gene>
    <name evidence="5" type="ORF">CU103_20900</name>
</gene>
<keyword evidence="6" id="KW-1185">Reference proteome</keyword>
<evidence type="ECO:0000313" key="5">
    <source>
        <dbReference type="EMBL" id="PSH61790.1"/>
    </source>
</evidence>
<dbReference type="RefSeq" id="WP_106665964.1">
    <property type="nucleotide sequence ID" value="NZ_PGGM01000011.1"/>
</dbReference>
<dbReference type="Proteomes" id="UP000241764">
    <property type="component" value="Unassembled WGS sequence"/>
</dbReference>
<dbReference type="GO" id="GO:0008897">
    <property type="term" value="F:holo-[acyl-carrier-protein] synthase activity"/>
    <property type="evidence" value="ECO:0007669"/>
    <property type="project" value="InterPro"/>
</dbReference>
<dbReference type="PANTHER" id="PTHR12215:SF10">
    <property type="entry name" value="L-AMINOADIPATE-SEMIALDEHYDE DEHYDROGENASE-PHOSPHOPANTETHEINYL TRANSFERASE"/>
    <property type="match status" value="1"/>
</dbReference>
<dbReference type="InterPro" id="IPR008278">
    <property type="entry name" value="4-PPantetheinyl_Trfase_dom"/>
</dbReference>
<comment type="caution">
    <text evidence="5">The sequence shown here is derived from an EMBL/GenBank/DDBJ whole genome shotgun (WGS) entry which is preliminary data.</text>
</comment>
<dbReference type="GO" id="GO:0005829">
    <property type="term" value="C:cytosol"/>
    <property type="evidence" value="ECO:0007669"/>
    <property type="project" value="TreeGrafter"/>
</dbReference>
<evidence type="ECO:0000256" key="1">
    <source>
        <dbReference type="ARBA" id="ARBA00010990"/>
    </source>
</evidence>
<dbReference type="Pfam" id="PF22624">
    <property type="entry name" value="AASDHPPT_N"/>
    <property type="match status" value="1"/>
</dbReference>
<dbReference type="Gene3D" id="3.90.470.20">
    <property type="entry name" value="4'-phosphopantetheinyl transferase domain"/>
    <property type="match status" value="2"/>
</dbReference>
<name>A0A2P7B5U2_9HYPH</name>
<evidence type="ECO:0000259" key="4">
    <source>
        <dbReference type="Pfam" id="PF22624"/>
    </source>
</evidence>
<feature type="domain" description="4'-phosphopantetheinyl transferase" evidence="3">
    <location>
        <begin position="126"/>
        <end position="221"/>
    </location>
</feature>